<dbReference type="eggNOG" id="ENOG5033870">
    <property type="taxonomic scope" value="Bacteria"/>
</dbReference>
<dbReference type="AlphaFoldDB" id="A5W5T4"/>
<dbReference type="KEGG" id="ppf:Pput_3368"/>
<keyword evidence="1" id="KW-0472">Membrane</keyword>
<evidence type="ECO:0000256" key="1">
    <source>
        <dbReference type="SAM" id="Phobius"/>
    </source>
</evidence>
<keyword evidence="1" id="KW-1133">Transmembrane helix</keyword>
<dbReference type="EMBL" id="CP000712">
    <property type="protein sequence ID" value="ABQ79494.1"/>
    <property type="molecule type" value="Genomic_DNA"/>
</dbReference>
<dbReference type="Pfam" id="PF14373">
    <property type="entry name" value="Imm_superinfect"/>
    <property type="match status" value="1"/>
</dbReference>
<dbReference type="HOGENOM" id="CLU_1814493_0_0_6"/>
<name>A5W5T4_PSEP1</name>
<reference evidence="2" key="1">
    <citation type="submission" date="2007-05" db="EMBL/GenBank/DDBJ databases">
        <title>Complete sequence of Pseudomonas putida F1.</title>
        <authorList>
            <consortium name="US DOE Joint Genome Institute"/>
            <person name="Copeland A."/>
            <person name="Lucas S."/>
            <person name="Lapidus A."/>
            <person name="Barry K."/>
            <person name="Detter J.C."/>
            <person name="Glavina del Rio T."/>
            <person name="Hammon N."/>
            <person name="Israni S."/>
            <person name="Dalin E."/>
            <person name="Tice H."/>
            <person name="Pitluck S."/>
            <person name="Chain P."/>
            <person name="Malfatti S."/>
            <person name="Shin M."/>
            <person name="Vergez L."/>
            <person name="Schmutz J."/>
            <person name="Larimer F."/>
            <person name="Land M."/>
            <person name="Hauser L."/>
            <person name="Kyrpides N."/>
            <person name="Lykidis A."/>
            <person name="Parales R."/>
            <person name="Richardson P."/>
        </authorList>
    </citation>
    <scope>NUCLEOTIDE SEQUENCE [LARGE SCALE GENOMIC DNA]</scope>
    <source>
        <strain evidence="2">F1</strain>
    </source>
</reference>
<evidence type="ECO:0000313" key="2">
    <source>
        <dbReference type="EMBL" id="ABQ79494.1"/>
    </source>
</evidence>
<proteinExistence type="predicted"/>
<sequence>MFAVRFVVLAFLAAYSLGMGTIPANELNAFGKLVVFSGLVSVPLLYMLPTIEAKLRGHTNIASIALVNLFLGWSLIGWVVALVWAFKKPETAPAVAAQDKEAPVVEQAAAATKTCPFCAEDIKVEAIKCKHCGSSLVVS</sequence>
<feature type="transmembrane region" description="Helical" evidence="1">
    <location>
        <begin position="30"/>
        <end position="49"/>
    </location>
</feature>
<organism evidence="2">
    <name type="scientific">Pseudomonas putida (strain ATCC 700007 / DSM 6899 / JCM 31910 / BCRC 17059 / LMG 24140 / F1)</name>
    <dbReference type="NCBI Taxonomy" id="351746"/>
    <lineage>
        <taxon>Bacteria</taxon>
        <taxon>Pseudomonadati</taxon>
        <taxon>Pseudomonadota</taxon>
        <taxon>Gammaproteobacteria</taxon>
        <taxon>Pseudomonadales</taxon>
        <taxon>Pseudomonadaceae</taxon>
        <taxon>Pseudomonas</taxon>
    </lineage>
</organism>
<dbReference type="InterPro" id="IPR016410">
    <property type="entry name" value="Phage_imm"/>
</dbReference>
<gene>
    <name evidence="2" type="ordered locus">Pput_3368</name>
</gene>
<feature type="transmembrane region" description="Helical" evidence="1">
    <location>
        <begin position="61"/>
        <end position="86"/>
    </location>
</feature>
<keyword evidence="1" id="KW-0812">Transmembrane</keyword>
<protein>
    <submittedName>
        <fullName evidence="2">T4 immunity holin family protein</fullName>
    </submittedName>
</protein>
<accession>A5W5T4</accession>